<evidence type="ECO:0000256" key="3">
    <source>
        <dbReference type="SAM" id="SignalP"/>
    </source>
</evidence>
<feature type="domain" description="ShKT" evidence="4">
    <location>
        <begin position="93"/>
        <end position="132"/>
    </location>
</feature>
<dbReference type="RefSeq" id="XP_031571364.1">
    <property type="nucleotide sequence ID" value="XM_031715504.1"/>
</dbReference>
<comment type="caution">
    <text evidence="2">Lacks conserved residue(s) required for the propagation of feature annotation.</text>
</comment>
<accession>A0A6P8IWA2</accession>
<feature type="domain" description="ShKT" evidence="4">
    <location>
        <begin position="299"/>
        <end position="339"/>
    </location>
</feature>
<feature type="domain" description="ShKT" evidence="4">
    <location>
        <begin position="350"/>
        <end position="390"/>
    </location>
</feature>
<feature type="chain" id="PRO_5027560063" evidence="3">
    <location>
        <begin position="25"/>
        <end position="638"/>
    </location>
</feature>
<dbReference type="PANTHER" id="PTHR21724:SF109">
    <property type="entry name" value="SHKT DOMAIN-CONTAINING PROTEIN"/>
    <property type="match status" value="1"/>
</dbReference>
<protein>
    <submittedName>
        <fullName evidence="6">Extracellular matrix protein FRAS1-like isoform X1</fullName>
    </submittedName>
</protein>
<dbReference type="KEGG" id="aten:116305567"/>
<dbReference type="AlphaFoldDB" id="A0A6P8IWA2"/>
<dbReference type="OrthoDB" id="6121024at2759"/>
<dbReference type="SMART" id="SM00254">
    <property type="entry name" value="ShKT"/>
    <property type="match status" value="11"/>
</dbReference>
<keyword evidence="1" id="KW-0800">Toxin</keyword>
<keyword evidence="3" id="KW-0732">Signal</keyword>
<dbReference type="GO" id="GO:0090729">
    <property type="term" value="F:toxin activity"/>
    <property type="evidence" value="ECO:0007669"/>
    <property type="project" value="UniProtKB-KW"/>
</dbReference>
<feature type="domain" description="ShKT" evidence="4">
    <location>
        <begin position="401"/>
        <end position="441"/>
    </location>
</feature>
<dbReference type="PROSITE" id="PS51670">
    <property type="entry name" value="SHKT"/>
    <property type="match status" value="6"/>
</dbReference>
<organism evidence="5 6">
    <name type="scientific">Actinia tenebrosa</name>
    <name type="common">Australian red waratah sea anemone</name>
    <dbReference type="NCBI Taxonomy" id="6105"/>
    <lineage>
        <taxon>Eukaryota</taxon>
        <taxon>Metazoa</taxon>
        <taxon>Cnidaria</taxon>
        <taxon>Anthozoa</taxon>
        <taxon>Hexacorallia</taxon>
        <taxon>Actiniaria</taxon>
        <taxon>Actiniidae</taxon>
        <taxon>Actinia</taxon>
    </lineage>
</organism>
<keyword evidence="5" id="KW-1185">Reference proteome</keyword>
<evidence type="ECO:0000256" key="1">
    <source>
        <dbReference type="ARBA" id="ARBA00022656"/>
    </source>
</evidence>
<reference evidence="6" key="1">
    <citation type="submission" date="2025-08" db="UniProtKB">
        <authorList>
            <consortium name="RefSeq"/>
        </authorList>
    </citation>
    <scope>IDENTIFICATION</scope>
    <source>
        <tissue evidence="6">Tentacle</tissue>
    </source>
</reference>
<evidence type="ECO:0000313" key="6">
    <source>
        <dbReference type="RefSeq" id="XP_031571364.1"/>
    </source>
</evidence>
<dbReference type="GeneID" id="116305567"/>
<proteinExistence type="predicted"/>
<dbReference type="Pfam" id="PF01549">
    <property type="entry name" value="ShK"/>
    <property type="match status" value="2"/>
</dbReference>
<feature type="domain" description="ShKT" evidence="4">
    <location>
        <begin position="197"/>
        <end position="237"/>
    </location>
</feature>
<dbReference type="Proteomes" id="UP000515163">
    <property type="component" value="Unplaced"/>
</dbReference>
<evidence type="ECO:0000313" key="5">
    <source>
        <dbReference type="Proteomes" id="UP000515163"/>
    </source>
</evidence>
<feature type="signal peptide" evidence="3">
    <location>
        <begin position="1"/>
        <end position="24"/>
    </location>
</feature>
<dbReference type="PANTHER" id="PTHR21724">
    <property type="entry name" value="SHKT DOMAIN-CONTAINING PROTEIN"/>
    <property type="match status" value="1"/>
</dbReference>
<sequence length="638" mass="74145">MRSKMKFMFYAMAILVQSFYVALSFPLDETIDLSERECKDNRDDCNWIANNHYDVSKYCWAHKNDAFIKDCPKYCGFCKVPAPAPAPAPVEGCEDTRSDCNWIVENTNSAEYCYQYRNDPEVRKCAKTCGFCKPPAPPKLQKCEDTSQYCSWIPKHYNDVTGYCKKHMRDSLVQQCTKTCELCEPPKPVPQPQILECEDTRNDCSWIGEHNSDVAAYCDRHRNDAFIKQCQKTCGFCKAPTPPKPYKCEDTSNDCSWIAKNYDDVTGYCRRHRNDSFIKECTKTCEFCKYPTVPQLEKCQDMNEHCSWIAEHYGDVTGYCNRHRENSFIKQCSKTCGFCKAPAPSKPYRCEDTNKHCSWIPNTNADFIGYCNKHRNDSFIKQCPKTCEFCEYPTTPQPKNCEDISNDCSWIADNYGDVIGYCRRHKDDVYIKSCRKTCGFCEPPVPPESYFCKDTSKDCKWIAEQHKDVLGFCRSHRNDNLVQQCLSTCELCKHPPLSQKCEDSRDDCSWIAKNYDDVTGYCRRHRNDSFIKECTKTCEFCKHPTTSSSKCEDINKNCWWINKNYLAQDYCRRHKDDEFIKECRKTCGFCKAPAPSVCGDTREDCSWITRNIDDVASYCERWKNDESVKECRKTCGFC</sequence>
<dbReference type="InterPro" id="IPR003582">
    <property type="entry name" value="ShKT_dom"/>
</dbReference>
<evidence type="ECO:0000259" key="4">
    <source>
        <dbReference type="PROSITE" id="PS51670"/>
    </source>
</evidence>
<dbReference type="InParanoid" id="A0A6P8IWA2"/>
<gene>
    <name evidence="6" type="primary">LOC116305567</name>
</gene>
<feature type="domain" description="ShKT" evidence="4">
    <location>
        <begin position="551"/>
        <end position="590"/>
    </location>
</feature>
<name>A0A6P8IWA2_ACTTE</name>
<evidence type="ECO:0000256" key="2">
    <source>
        <dbReference type="PROSITE-ProRule" id="PRU01005"/>
    </source>
</evidence>